<keyword evidence="1" id="KW-0479">Metal-binding</keyword>
<comment type="caution">
    <text evidence="4">The sequence shown here is derived from an EMBL/GenBank/DDBJ whole genome shotgun (WGS) entry which is preliminary data.</text>
</comment>
<evidence type="ECO:0000313" key="4">
    <source>
        <dbReference type="EMBL" id="GEU68969.1"/>
    </source>
</evidence>
<dbReference type="SMART" id="SM00343">
    <property type="entry name" value="ZnF_C2HC"/>
    <property type="match status" value="1"/>
</dbReference>
<dbReference type="SUPFAM" id="SSF57756">
    <property type="entry name" value="Retrovirus zinc finger-like domains"/>
    <property type="match status" value="1"/>
</dbReference>
<dbReference type="InterPro" id="IPR013103">
    <property type="entry name" value="RVT_2"/>
</dbReference>
<feature type="region of interest" description="Disordered" evidence="2">
    <location>
        <begin position="891"/>
        <end position="917"/>
    </location>
</feature>
<dbReference type="EMBL" id="BKCJ010005848">
    <property type="protein sequence ID" value="GEU68969.1"/>
    <property type="molecule type" value="Genomic_DNA"/>
</dbReference>
<protein>
    <recommendedName>
        <fullName evidence="3">CCHC-type domain-containing protein</fullName>
    </recommendedName>
</protein>
<feature type="compositionally biased region" description="Basic and acidic residues" evidence="2">
    <location>
        <begin position="891"/>
        <end position="904"/>
    </location>
</feature>
<dbReference type="GO" id="GO:0003676">
    <property type="term" value="F:nucleic acid binding"/>
    <property type="evidence" value="ECO:0007669"/>
    <property type="project" value="InterPro"/>
</dbReference>
<feature type="compositionally biased region" description="Low complexity" evidence="2">
    <location>
        <begin position="611"/>
        <end position="625"/>
    </location>
</feature>
<organism evidence="4">
    <name type="scientific">Tanacetum cinerariifolium</name>
    <name type="common">Dalmatian daisy</name>
    <name type="synonym">Chrysanthemum cinerariifolium</name>
    <dbReference type="NCBI Taxonomy" id="118510"/>
    <lineage>
        <taxon>Eukaryota</taxon>
        <taxon>Viridiplantae</taxon>
        <taxon>Streptophyta</taxon>
        <taxon>Embryophyta</taxon>
        <taxon>Tracheophyta</taxon>
        <taxon>Spermatophyta</taxon>
        <taxon>Magnoliopsida</taxon>
        <taxon>eudicotyledons</taxon>
        <taxon>Gunneridae</taxon>
        <taxon>Pentapetalae</taxon>
        <taxon>asterids</taxon>
        <taxon>campanulids</taxon>
        <taxon>Asterales</taxon>
        <taxon>Asteraceae</taxon>
        <taxon>Asteroideae</taxon>
        <taxon>Anthemideae</taxon>
        <taxon>Anthemidinae</taxon>
        <taxon>Tanacetum</taxon>
    </lineage>
</organism>
<reference evidence="4" key="1">
    <citation type="journal article" date="2019" name="Sci. Rep.">
        <title>Draft genome of Tanacetum cinerariifolium, the natural source of mosquito coil.</title>
        <authorList>
            <person name="Yamashiro T."/>
            <person name="Shiraishi A."/>
            <person name="Satake H."/>
            <person name="Nakayama K."/>
        </authorList>
    </citation>
    <scope>NUCLEOTIDE SEQUENCE</scope>
</reference>
<dbReference type="InterPro" id="IPR001878">
    <property type="entry name" value="Znf_CCHC"/>
</dbReference>
<dbReference type="PANTHER" id="PTHR11439">
    <property type="entry name" value="GAG-POL-RELATED RETROTRANSPOSON"/>
    <property type="match status" value="1"/>
</dbReference>
<name>A0A6L2M674_TANCI</name>
<evidence type="ECO:0000256" key="2">
    <source>
        <dbReference type="SAM" id="MobiDB-lite"/>
    </source>
</evidence>
<evidence type="ECO:0000259" key="3">
    <source>
        <dbReference type="PROSITE" id="PS50158"/>
    </source>
</evidence>
<dbReference type="GO" id="GO:0008270">
    <property type="term" value="F:zinc ion binding"/>
    <property type="evidence" value="ECO:0007669"/>
    <property type="project" value="UniProtKB-KW"/>
</dbReference>
<dbReference type="Gene3D" id="4.10.60.10">
    <property type="entry name" value="Zinc finger, CCHC-type"/>
    <property type="match status" value="1"/>
</dbReference>
<feature type="region of interest" description="Disordered" evidence="2">
    <location>
        <begin position="611"/>
        <end position="646"/>
    </location>
</feature>
<dbReference type="InterPro" id="IPR036875">
    <property type="entry name" value="Znf_CCHC_sf"/>
</dbReference>
<dbReference type="Pfam" id="PF25597">
    <property type="entry name" value="SH3_retrovirus"/>
    <property type="match status" value="1"/>
</dbReference>
<accession>A0A6L2M674</accession>
<proteinExistence type="predicted"/>
<dbReference type="CDD" id="cd09272">
    <property type="entry name" value="RNase_HI_RT_Ty1"/>
    <property type="match status" value="1"/>
</dbReference>
<feature type="domain" description="CCHC-type" evidence="3">
    <location>
        <begin position="353"/>
        <end position="367"/>
    </location>
</feature>
<dbReference type="PANTHER" id="PTHR11439:SF495">
    <property type="entry name" value="REVERSE TRANSCRIPTASE, RNA-DEPENDENT DNA POLYMERASE-RELATED"/>
    <property type="match status" value="1"/>
</dbReference>
<gene>
    <name evidence="4" type="ORF">Tci_040947</name>
</gene>
<feature type="compositionally biased region" description="Polar residues" evidence="2">
    <location>
        <begin position="634"/>
        <end position="646"/>
    </location>
</feature>
<dbReference type="Pfam" id="PF07727">
    <property type="entry name" value="RVT_2"/>
    <property type="match status" value="1"/>
</dbReference>
<evidence type="ECO:0000256" key="1">
    <source>
        <dbReference type="PROSITE-ProRule" id="PRU00047"/>
    </source>
</evidence>
<dbReference type="Pfam" id="PF14223">
    <property type="entry name" value="Retrotran_gag_2"/>
    <property type="match status" value="1"/>
</dbReference>
<dbReference type="InterPro" id="IPR057670">
    <property type="entry name" value="SH3_retrovirus"/>
</dbReference>
<sequence>MFSMAGEGTNQSSPLPIAPLEASQMVSSVKLPILKKGEYILWTMKMEHYLAHTDYALWEVILNGNGEVQMTKDKAGNEVEVPPITTQQVLARTRERKAKNTLLMAIPDEHLARFHGIKDTKTLWAAIKSIFGGNVESKKMQKNVLKKQFKNFSVSNSKGLDKGYDRFQRLLNLLEIHGACVSTKVANQKFLRSLPSDWNNILIMRNKPGIDNLDIDDLYNNLKVYEANIKDSSGSSSNSQNVAFVSAESTSSTNELKAAHSVSTATGHGSQAQGSSSYADELMFSYFANQSSSPQLDNEDLEQIDQDDLEEMDLKRHVAVLSMTVKRFYKKTRRKLKFNGNEPVGFDKTQVECFNCHKRGHFARDCKTARDPGYKGRDNGKSPVRKEDEKALVVQDGLGTYDWSYQLEEEATDFALMAFTSNLSSSSSSNSKEEVTETVFDNRSIDEENRLANDRFKKGKGFYAVLPPLTGKYMPPKPDLSFARLDDSIYKFKISETVTSLSKDVKNAPETSFVFVEKPKEVRTSAPLIQEWDTDSDNDSVFRPKHILAKINFIKADRMAKKSVLPNNVGKGTGHRESRLVWNNVQRINHPNKFAPTTVFTRSGRIPVSAAKPKAAASTSAAKPVNTSRPKKSVNFSNSRSTLHKSNSPIRRSFYNATTHSRINSTERVNTAESKAVSAVKGNRVTVVKALAGCVWRPRVIEIYQISKDNRWICTRVDYGHPQQTLKNKGIVDSGCSRNMTRNKAYLADYQEINDGGFSNFSSSRDPLGKFESKADEGFLVRYSVTSKAFRVFNTKTRKVEENLHVRFLENKPYVAGTGPNWLFDIDSLTNSMNYIPVYAGNKTDINACPQDTNGNAGTQENVDVGKEVSDQHHNVLPLWYSISSTYKSSDDKVEDDKLKDDTGSKTVVEPVNKEDQTYRDELDRLMSQEKAASDAVNSLSKEFEQGCMDQRGAAKAGSTNSFNTSSTTVNAAKTSRAFSVGEPSSPHPVAFILDGTLLHVDHDDSQILDLKDTTELRKADFNNMKSSIVLSPIPIHRVHIDHPKYQILGDPQSAVQTRGMEKKSSRAHAFVSYIHKQRRTNHKDYKNYLFTFFLSQMEPKKVAQDLDDESWVEAMQDEQEEWIDCDEVFALVARIEAIRIFLAFASFMRFIVYQMDVKSAFFYGTIEEEVYVNQPSGFIDPQFPNKVYKVEKALYGLHPVPRASIKKSLCDEFEALMHKRFQMSFIGELTFFLGLQVTPKLSHLYAVKQIFRYLKCQTKLGLWYPRDYPFDVEAYSDSDYAGANLDRKFTTGGCQFLNRRLISWQCKKQTTVATSTTEAEYVVAAN</sequence>
<keyword evidence="1" id="KW-0862">Zinc</keyword>
<dbReference type="Pfam" id="PF00098">
    <property type="entry name" value="zf-CCHC"/>
    <property type="match status" value="1"/>
</dbReference>
<keyword evidence="1" id="KW-0863">Zinc-finger</keyword>
<dbReference type="PROSITE" id="PS50158">
    <property type="entry name" value="ZF_CCHC"/>
    <property type="match status" value="1"/>
</dbReference>